<organism evidence="2 3">
    <name type="scientific">Desmophyllum pertusum</name>
    <dbReference type="NCBI Taxonomy" id="174260"/>
    <lineage>
        <taxon>Eukaryota</taxon>
        <taxon>Metazoa</taxon>
        <taxon>Cnidaria</taxon>
        <taxon>Anthozoa</taxon>
        <taxon>Hexacorallia</taxon>
        <taxon>Scleractinia</taxon>
        <taxon>Caryophylliina</taxon>
        <taxon>Caryophylliidae</taxon>
        <taxon>Desmophyllum</taxon>
    </lineage>
</organism>
<sequence length="102" mass="11040">MRGMKKLTVFSRKVISKKGSRLDLRAPTLKQNWNFPSLGKDGVGGMHGVPGPIVEVSADVSEGYLNMLTNGGNGNKGRDGEKGKSGEDGDKIEVRFLKFSQM</sequence>
<accession>A0A9X0D8G5</accession>
<feature type="compositionally biased region" description="Basic and acidic residues" evidence="1">
    <location>
        <begin position="76"/>
        <end position="90"/>
    </location>
</feature>
<comment type="caution">
    <text evidence="2">The sequence shown here is derived from an EMBL/GenBank/DDBJ whole genome shotgun (WGS) entry which is preliminary data.</text>
</comment>
<dbReference type="EMBL" id="MU825451">
    <property type="protein sequence ID" value="KAJ7388769.1"/>
    <property type="molecule type" value="Genomic_DNA"/>
</dbReference>
<keyword evidence="3" id="KW-1185">Reference proteome</keyword>
<reference evidence="2" key="1">
    <citation type="submission" date="2023-01" db="EMBL/GenBank/DDBJ databases">
        <title>Genome assembly of the deep-sea coral Lophelia pertusa.</title>
        <authorList>
            <person name="Herrera S."/>
            <person name="Cordes E."/>
        </authorList>
    </citation>
    <scope>NUCLEOTIDE SEQUENCE</scope>
    <source>
        <strain evidence="2">USNM1676648</strain>
        <tissue evidence="2">Polyp</tissue>
    </source>
</reference>
<evidence type="ECO:0000313" key="3">
    <source>
        <dbReference type="Proteomes" id="UP001163046"/>
    </source>
</evidence>
<name>A0A9X0D8G5_9CNID</name>
<evidence type="ECO:0000313" key="2">
    <source>
        <dbReference type="EMBL" id="KAJ7388769.1"/>
    </source>
</evidence>
<feature type="region of interest" description="Disordered" evidence="1">
    <location>
        <begin position="68"/>
        <end position="90"/>
    </location>
</feature>
<proteinExistence type="predicted"/>
<gene>
    <name evidence="2" type="ORF">OS493_035734</name>
</gene>
<evidence type="ECO:0000256" key="1">
    <source>
        <dbReference type="SAM" id="MobiDB-lite"/>
    </source>
</evidence>
<dbReference type="Proteomes" id="UP001163046">
    <property type="component" value="Unassembled WGS sequence"/>
</dbReference>
<dbReference type="AlphaFoldDB" id="A0A9X0D8G5"/>
<protein>
    <submittedName>
        <fullName evidence="2">Uncharacterized protein</fullName>
    </submittedName>
</protein>